<gene>
    <name evidence="2" type="ORF">LCGC14_2209610</name>
</gene>
<organism evidence="2">
    <name type="scientific">marine sediment metagenome</name>
    <dbReference type="NCBI Taxonomy" id="412755"/>
    <lineage>
        <taxon>unclassified sequences</taxon>
        <taxon>metagenomes</taxon>
        <taxon>ecological metagenomes</taxon>
    </lineage>
</organism>
<evidence type="ECO:0000259" key="1">
    <source>
        <dbReference type="Pfam" id="PF12323"/>
    </source>
</evidence>
<accession>A0A0F9G9X4</accession>
<dbReference type="AlphaFoldDB" id="A0A0F9G9X4"/>
<protein>
    <recommendedName>
        <fullName evidence="1">Transposase putative helix-turn-helix domain-containing protein</fullName>
    </recommendedName>
</protein>
<comment type="caution">
    <text evidence="2">The sequence shown here is derived from an EMBL/GenBank/DDBJ whole genome shotgun (WGS) entry which is preliminary data.</text>
</comment>
<feature type="domain" description="Transposase putative helix-turn-helix" evidence="1">
    <location>
        <begin position="4"/>
        <end position="40"/>
    </location>
</feature>
<name>A0A0F9G9X4_9ZZZZ</name>
<reference evidence="2" key="1">
    <citation type="journal article" date="2015" name="Nature">
        <title>Complex archaea that bridge the gap between prokaryotes and eukaryotes.</title>
        <authorList>
            <person name="Spang A."/>
            <person name="Saw J.H."/>
            <person name="Jorgensen S.L."/>
            <person name="Zaremba-Niedzwiedzka K."/>
            <person name="Martijn J."/>
            <person name="Lind A.E."/>
            <person name="van Eijk R."/>
            <person name="Schleper C."/>
            <person name="Guy L."/>
            <person name="Ettema T.J."/>
        </authorList>
    </citation>
    <scope>NUCLEOTIDE SEQUENCE</scope>
</reference>
<feature type="non-terminal residue" evidence="2">
    <location>
        <position position="41"/>
    </location>
</feature>
<evidence type="ECO:0000313" key="2">
    <source>
        <dbReference type="EMBL" id="KKL60007.1"/>
    </source>
</evidence>
<sequence>MIKCQAFKFKLKPTPEQAELMTRFAGCRRYAWNLALEEQNR</sequence>
<dbReference type="EMBL" id="LAZR01029292">
    <property type="protein sequence ID" value="KKL60007.1"/>
    <property type="molecule type" value="Genomic_DNA"/>
</dbReference>
<dbReference type="InterPro" id="IPR021027">
    <property type="entry name" value="Transposase_put_HTH"/>
</dbReference>
<dbReference type="Pfam" id="PF12323">
    <property type="entry name" value="HTH_OrfB_IS605"/>
    <property type="match status" value="1"/>
</dbReference>
<proteinExistence type="predicted"/>